<keyword evidence="5" id="KW-0560">Oxidoreductase</keyword>
<dbReference type="InterPro" id="IPR049900">
    <property type="entry name" value="PKS_mFAS_DH"/>
</dbReference>
<dbReference type="InterPro" id="IPR014031">
    <property type="entry name" value="Ketoacyl_synth_C"/>
</dbReference>
<keyword evidence="2" id="KW-0597">Phosphoprotein</keyword>
<keyword evidence="6" id="KW-0511">Multifunctional enzyme</keyword>
<feature type="active site" description="Proton donor; for dehydratase activity" evidence="8">
    <location>
        <position position="1173"/>
    </location>
</feature>
<dbReference type="Pfam" id="PF00109">
    <property type="entry name" value="ketoacyl-synt"/>
    <property type="match status" value="1"/>
</dbReference>
<evidence type="ECO:0000313" key="14">
    <source>
        <dbReference type="Proteomes" id="UP001390339"/>
    </source>
</evidence>
<feature type="compositionally biased region" description="Polar residues" evidence="9">
    <location>
        <begin position="784"/>
        <end position="794"/>
    </location>
</feature>
<dbReference type="InterPro" id="IPR016036">
    <property type="entry name" value="Malonyl_transacylase_ACP-bd"/>
</dbReference>
<reference evidence="13 14" key="1">
    <citation type="journal article" date="2024" name="IMA Fungus">
        <title>Apiospora arundinis, a panoply of carbohydrate-active enzymes and secondary metabolites.</title>
        <authorList>
            <person name="Sorensen T."/>
            <person name="Petersen C."/>
            <person name="Muurmann A.T."/>
            <person name="Christiansen J.V."/>
            <person name="Brundto M.L."/>
            <person name="Overgaard C.K."/>
            <person name="Boysen A.T."/>
            <person name="Wollenberg R.D."/>
            <person name="Larsen T.O."/>
            <person name="Sorensen J.L."/>
            <person name="Nielsen K.L."/>
            <person name="Sondergaard T.E."/>
        </authorList>
    </citation>
    <scope>NUCLEOTIDE SEQUENCE [LARGE SCALE GENOMIC DNA]</scope>
    <source>
        <strain evidence="13 14">AAU 773</strain>
    </source>
</reference>
<evidence type="ECO:0000259" key="10">
    <source>
        <dbReference type="PROSITE" id="PS50075"/>
    </source>
</evidence>
<dbReference type="PANTHER" id="PTHR43775:SF29">
    <property type="entry name" value="ASPERFURANONE POLYKETIDE SYNTHASE AFOG-RELATED"/>
    <property type="match status" value="1"/>
</dbReference>
<dbReference type="InterPro" id="IPR020806">
    <property type="entry name" value="PKS_PP-bd"/>
</dbReference>
<dbReference type="Gene3D" id="3.90.180.10">
    <property type="entry name" value="Medium-chain alcohol dehydrogenases, catalytic domain"/>
    <property type="match status" value="1"/>
</dbReference>
<dbReference type="PROSITE" id="PS52004">
    <property type="entry name" value="KS3_2"/>
    <property type="match status" value="1"/>
</dbReference>
<feature type="domain" description="Ketosynthase family 3 (KS3)" evidence="11">
    <location>
        <begin position="5"/>
        <end position="426"/>
    </location>
</feature>
<dbReference type="Gene3D" id="1.10.1200.10">
    <property type="entry name" value="ACP-like"/>
    <property type="match status" value="1"/>
</dbReference>
<dbReference type="InterPro" id="IPR001227">
    <property type="entry name" value="Ac_transferase_dom_sf"/>
</dbReference>
<dbReference type="InterPro" id="IPR016035">
    <property type="entry name" value="Acyl_Trfase/lysoPLipase"/>
</dbReference>
<dbReference type="SMART" id="SM00823">
    <property type="entry name" value="PKS_PP"/>
    <property type="match status" value="1"/>
</dbReference>
<evidence type="ECO:0000256" key="2">
    <source>
        <dbReference type="ARBA" id="ARBA00022553"/>
    </source>
</evidence>
<dbReference type="Gene3D" id="3.30.70.3290">
    <property type="match status" value="1"/>
</dbReference>
<dbReference type="InterPro" id="IPR009081">
    <property type="entry name" value="PP-bd_ACP"/>
</dbReference>
<dbReference type="Gene3D" id="3.40.50.150">
    <property type="entry name" value="Vaccinia Virus protein VP39"/>
    <property type="match status" value="1"/>
</dbReference>
<evidence type="ECO:0000256" key="8">
    <source>
        <dbReference type="PROSITE-ProRule" id="PRU01363"/>
    </source>
</evidence>
<evidence type="ECO:0000256" key="4">
    <source>
        <dbReference type="ARBA" id="ARBA00022857"/>
    </source>
</evidence>
<dbReference type="Gene3D" id="3.40.366.10">
    <property type="entry name" value="Malonyl-Coenzyme A Acyl Carrier Protein, domain 2"/>
    <property type="match status" value="1"/>
</dbReference>
<dbReference type="InterPro" id="IPR006162">
    <property type="entry name" value="Ppantetheine_attach_site"/>
</dbReference>
<dbReference type="InterPro" id="IPR057326">
    <property type="entry name" value="KR_dom"/>
</dbReference>
<dbReference type="SMART" id="SM00827">
    <property type="entry name" value="PKS_AT"/>
    <property type="match status" value="1"/>
</dbReference>
<dbReference type="SUPFAM" id="SSF53335">
    <property type="entry name" value="S-adenosyl-L-methionine-dependent methyltransferases"/>
    <property type="match status" value="1"/>
</dbReference>
<dbReference type="InterPro" id="IPR036291">
    <property type="entry name" value="NAD(P)-bd_dom_sf"/>
</dbReference>
<dbReference type="SMART" id="SM00822">
    <property type="entry name" value="PKS_KR"/>
    <property type="match status" value="1"/>
</dbReference>
<evidence type="ECO:0000256" key="5">
    <source>
        <dbReference type="ARBA" id="ARBA00023002"/>
    </source>
</evidence>
<comment type="caution">
    <text evidence="13">The sequence shown here is derived from an EMBL/GenBank/DDBJ whole genome shotgun (WGS) entry which is preliminary data.</text>
</comment>
<dbReference type="SMART" id="SM00829">
    <property type="entry name" value="PKS_ER"/>
    <property type="match status" value="1"/>
</dbReference>
<name>A0ABR2JK41_9PEZI</name>
<protein>
    <submittedName>
        <fullName evidence="13">Type I Iterative PKS</fullName>
    </submittedName>
</protein>
<dbReference type="InterPro" id="IPR020841">
    <property type="entry name" value="PKS_Beta-ketoAc_synthase_dom"/>
</dbReference>
<dbReference type="PROSITE" id="PS00012">
    <property type="entry name" value="PHOSPHOPANTETHEINE"/>
    <property type="match status" value="1"/>
</dbReference>
<dbReference type="Pfam" id="PF08242">
    <property type="entry name" value="Methyltransf_12"/>
    <property type="match status" value="1"/>
</dbReference>
<evidence type="ECO:0000256" key="7">
    <source>
        <dbReference type="ARBA" id="ARBA00023315"/>
    </source>
</evidence>
<proteinExistence type="predicted"/>
<dbReference type="SUPFAM" id="SSF52151">
    <property type="entry name" value="FabD/lysophospholipase-like"/>
    <property type="match status" value="1"/>
</dbReference>
<sequence>MMESNTPLAVVGYAYRAPGVGRKGLWEFLADAKSAWSEVPADRFNKDAFYHAGDKPGFFPSEGGHFLPDDVYAFDASFFNIKAEEARSLDPQTRLVLECAFEAAESAGLTLPELAGANIGVFAQAGFSEYSMRLVEDLQTINKYAGLGISQSLIPNRLSYFFGLTGPSVAVDAACAGTTYALHQACQSLRNGECSAALVAAGSIISGPEMWVGLASLGAISPEGKCFSYDSRAAGFGRGEGGGCLIIKPLADAIACGDPVRAVIRGTACNHSGRSKGITMPSQPAQERLLTTLHDNAKLDPRDTIFVEGHGTGTKAGDPIDAGAIAAVVAKEASPNRPTYIGSAKSNFGHLEGASGMVSVIKAMMMLEQECMLPNANFEEFNPGIVNDGRLKVLTKPLPWPSDAIRRVCVTNFGFGGSNAAVLLERAPQAQTSGFHAPLVNGISKKAVEVITNGDATPDHALPSRTSNEKLFVVSAKSATSLEAYISSLAAYLEHQPTSTQFLQDLSYTLSQRRTLFPRHRLAISAESMGSLVEQLRSARSGNKTPETLDSNVAFIFTGQGAQYFQMASGLEQYEAFYSAIKRAELFLTELGAPWSLTEELSRPQGESRVDDAEISQPACTAIQLALIVLLQSWGISPAAVVGHSSGEIAAAFAARLISFEAAIAISYFRGVAVNDIILDGLEQGAMLAVGTSAKEAMKLIQEEEAYTTIAAINSHNSVTISGDIDAIENIQEKCQERDIFARRLKVDIAYHSRHMEAAATSYLASIEPFCLSSRESPERESSTKPSFISSVTGKQEHADTVADGSYWVRNLVGTVQFLKALERLQSYDVSGEEKPDTAGSKRLLAIEIGPHSALKNPTMQTMSVLATQNGQAGSNVAYLPSLIRGKPAPAALMDLAGKLFVSGSDIKLSEVNQLDHVGAKVIHDLPPYEWNKSSRYIHQPRIATKKLFGGEAHSSLLGSKSPYAEGNEHVYRNVFTLDDIPWIRDHNVAGDVLFPFTGFFSLAVEAFRRVHQSSTSVSNVQVREFHVSKGLRIEEDEQVDLTTKIRPADIGTQVASNTAWVFEVMSWSNAEGWTVHCRGLVERDHGETFEQSPAVKAAALLLENPSSQAMDVEAEYAIQRQNGIVYGSSFFNTVDMRRLPGAVIHTIKVRDIGAAGPNPDASVVTVDPPTLDSCLQTIGAIQELEGPRPVHVPTHTRRWRISNRIVADADHELTIVTRKLSHDVKSGNLHLSYVVFDLSSGSPKPVMEIDNMALKTITQVNDETLTDGLPKTYFLRHVPHTDHVDGSILAKTITPPAADASELQCRRDWNEVSIIFMKRMVDSAKSHDVTNLPSHLSKFLAWSQRLVAATQPSPGSSLADDEQALISRIENSGPAGEMLCKVGAKLPQIIRGEVETLEIMLEGSLLTRYYEQDLATKRSAKALAEYVGLVHECHPEIRILEIGGGTGSATLPVLEAMSRWSVAGTASAARFQYTFTDISAGFFENARAKIGRWSENITYKKLDIGLDPLEQGFVAENYDLIIAANVLHATPDITRTIRNTTTLLKPGGKLVLMELTKTSNPMAFPFASLPGWWLSEDDYRSADGPLLTKDSWQGLLKANGFPLGIDGFVDDYPGEPERMNTTMWSTKQSPVRDSTERLTVCQASSGMTNDTTYAEMISQTLRTSTKVEPIVSTLLELDLGSMNCCIVVDNPLRSCFSNPSPEMFSALQKAFTESAAHVLWVIPVNAHPDCALVKGLLRTLRIEDDGKAFVILENATFDKEGLEAIAQLACRLGDRSILNEQEYSMVDGVLHVPRFCSHEPADQAFAMEAGVSVKEEQSIWSGTADDGYGQALEMTVDTVGSPDSIYFRDNTEAVFGQPLTGNEVIIQVNAIGVNFRDLLLVLGSLPWHAPGFDGAGVVVRAGPGVKDLHVGDRVFYTVPKAGMTNYLRTSSSQVHGLPDGLDMTDAASMPLAYCTALLSIVDTARLQKGESILIHAATGALGQACIMLAQHLGAEVYATAGTPEKREFLTSTFGIPPDHIFSSRTPEFHAGLLLATDNRGVDVIVNSLSGALLQQSWELIAPHGRFIELGKKDLLQNSHLAMRPFLQNASFHALDVRKIEGARPGAVRGWLAEIVRLYQSGAIRPIQPVTQVPISQLAAGLRRLQKGHNIGKVVLTLGTDEKVLAERSSPLNLPSTIASVRSTLLTPDATYIITGGTGGIGRALGEWMVKQGAKYIILLGRSGSSTPKMAELLKKYEGTDVCMRAIACDVGYRGSLLQVKEEIKDMPPVRGVVHGALYLRDAMFINSTFEDYQNITRPKREAAWLLDELFPNLDFFVSLSSLDSIIGHFGQSIYSGSSTFLDAFSEHRIKQGKPAVSISLPVVEGVGYVADRGISERLKGSLGLSLSEEHLYTLVKGAILGPASGLNVNGRSFSFVSNPMEADTDLPWEHFHLLRAIAPPRRGGDMESGAGKGKAIKSAGPDAKRGVDTSPEAVMEALRTKISNVTMMDRDEITPERNLAHYGLDSLVSVELRNWIRREYGADLALKDIVAARHLNALSKDILAHIK</sequence>
<dbReference type="InterPro" id="IPR016039">
    <property type="entry name" value="Thiolase-like"/>
</dbReference>
<evidence type="ECO:0000256" key="1">
    <source>
        <dbReference type="ARBA" id="ARBA00022450"/>
    </source>
</evidence>
<dbReference type="InterPro" id="IPR014043">
    <property type="entry name" value="Acyl_transferase_dom"/>
</dbReference>
<dbReference type="SUPFAM" id="SSF47336">
    <property type="entry name" value="ACP-like"/>
    <property type="match status" value="1"/>
</dbReference>
<dbReference type="InterPro" id="IPR013968">
    <property type="entry name" value="PKS_KR"/>
</dbReference>
<evidence type="ECO:0000259" key="11">
    <source>
        <dbReference type="PROSITE" id="PS52004"/>
    </source>
</evidence>
<dbReference type="InterPro" id="IPR049551">
    <property type="entry name" value="PKS_DH_C"/>
</dbReference>
<dbReference type="Gene3D" id="3.40.50.720">
    <property type="entry name" value="NAD(P)-binding Rossmann-like Domain"/>
    <property type="match status" value="1"/>
</dbReference>
<keyword evidence="1" id="KW-0596">Phosphopantetheine</keyword>
<evidence type="ECO:0000313" key="13">
    <source>
        <dbReference type="EMBL" id="KAK8877778.1"/>
    </source>
</evidence>
<dbReference type="PROSITE" id="PS52019">
    <property type="entry name" value="PKS_MFAS_DH"/>
    <property type="match status" value="1"/>
</dbReference>
<feature type="domain" description="Carrier" evidence="10">
    <location>
        <begin position="2470"/>
        <end position="2547"/>
    </location>
</feature>
<dbReference type="InterPro" id="IPR013154">
    <property type="entry name" value="ADH-like_N"/>
</dbReference>
<dbReference type="InterPro" id="IPR029063">
    <property type="entry name" value="SAM-dependent_MTases_sf"/>
</dbReference>
<dbReference type="EMBL" id="JAPCWZ010000002">
    <property type="protein sequence ID" value="KAK8877778.1"/>
    <property type="molecule type" value="Genomic_DNA"/>
</dbReference>
<dbReference type="Proteomes" id="UP001390339">
    <property type="component" value="Unassembled WGS sequence"/>
</dbReference>
<dbReference type="Pfam" id="PF14765">
    <property type="entry name" value="PS-DH"/>
    <property type="match status" value="1"/>
</dbReference>
<dbReference type="SMART" id="SM00826">
    <property type="entry name" value="PKS_DH"/>
    <property type="match status" value="1"/>
</dbReference>
<dbReference type="SMART" id="SM00825">
    <property type="entry name" value="PKS_KS"/>
    <property type="match status" value="1"/>
</dbReference>
<dbReference type="CDD" id="cd02440">
    <property type="entry name" value="AdoMet_MTases"/>
    <property type="match status" value="1"/>
</dbReference>
<dbReference type="InterPro" id="IPR013217">
    <property type="entry name" value="Methyltransf_12"/>
</dbReference>
<evidence type="ECO:0000256" key="9">
    <source>
        <dbReference type="SAM" id="MobiDB-lite"/>
    </source>
</evidence>
<accession>A0ABR2JK41</accession>
<dbReference type="Pfam" id="PF00698">
    <property type="entry name" value="Acyl_transf_1"/>
    <property type="match status" value="1"/>
</dbReference>
<dbReference type="InterPro" id="IPR011032">
    <property type="entry name" value="GroES-like_sf"/>
</dbReference>
<feature type="active site" description="Proton acceptor; for dehydratase activity" evidence="8">
    <location>
        <position position="987"/>
    </location>
</feature>
<feature type="domain" description="PKS/mFAS DH" evidence="12">
    <location>
        <begin position="955"/>
        <end position="1264"/>
    </location>
</feature>
<dbReference type="Pfam" id="PF02801">
    <property type="entry name" value="Ketoacyl-synt_C"/>
    <property type="match status" value="1"/>
</dbReference>
<dbReference type="InterPro" id="IPR036736">
    <property type="entry name" value="ACP-like_sf"/>
</dbReference>
<dbReference type="InterPro" id="IPR020843">
    <property type="entry name" value="ER"/>
</dbReference>
<dbReference type="Gene3D" id="3.10.129.110">
    <property type="entry name" value="Polyketide synthase dehydratase"/>
    <property type="match status" value="1"/>
</dbReference>
<dbReference type="PANTHER" id="PTHR43775">
    <property type="entry name" value="FATTY ACID SYNTHASE"/>
    <property type="match status" value="1"/>
</dbReference>
<gene>
    <name evidence="13" type="ORF">PGQ11_002724</name>
</gene>
<dbReference type="InterPro" id="IPR050091">
    <property type="entry name" value="PKS_NRPS_Biosynth_Enz"/>
</dbReference>
<dbReference type="InterPro" id="IPR042104">
    <property type="entry name" value="PKS_dehydratase_sf"/>
</dbReference>
<dbReference type="Pfam" id="PF21089">
    <property type="entry name" value="PKS_DH_N"/>
    <property type="match status" value="1"/>
</dbReference>
<dbReference type="InterPro" id="IPR014030">
    <property type="entry name" value="Ketoacyl_synth_N"/>
</dbReference>
<feature type="region of interest" description="N-terminal hotdog fold" evidence="8">
    <location>
        <begin position="955"/>
        <end position="1089"/>
    </location>
</feature>
<keyword evidence="3" id="KW-0808">Transferase</keyword>
<dbReference type="SUPFAM" id="SSF55048">
    <property type="entry name" value="Probable ACP-binding domain of malonyl-CoA ACP transacylase"/>
    <property type="match status" value="1"/>
</dbReference>
<feature type="region of interest" description="Disordered" evidence="9">
    <location>
        <begin position="2443"/>
        <end position="2469"/>
    </location>
</feature>
<dbReference type="Pfam" id="PF00550">
    <property type="entry name" value="PP-binding"/>
    <property type="match status" value="1"/>
</dbReference>
<dbReference type="PROSITE" id="PS50075">
    <property type="entry name" value="CARRIER"/>
    <property type="match status" value="1"/>
</dbReference>
<dbReference type="InterPro" id="IPR032821">
    <property type="entry name" value="PKS_assoc"/>
</dbReference>
<dbReference type="SUPFAM" id="SSF51735">
    <property type="entry name" value="NAD(P)-binding Rossmann-fold domains"/>
    <property type="match status" value="2"/>
</dbReference>
<dbReference type="CDD" id="cd05195">
    <property type="entry name" value="enoyl_red"/>
    <property type="match status" value="1"/>
</dbReference>
<dbReference type="Gene3D" id="3.40.47.10">
    <property type="match status" value="1"/>
</dbReference>
<dbReference type="SUPFAM" id="SSF53901">
    <property type="entry name" value="Thiolase-like"/>
    <property type="match status" value="1"/>
</dbReference>
<organism evidence="13 14">
    <name type="scientific">Apiospora arundinis</name>
    <dbReference type="NCBI Taxonomy" id="335852"/>
    <lineage>
        <taxon>Eukaryota</taxon>
        <taxon>Fungi</taxon>
        <taxon>Dikarya</taxon>
        <taxon>Ascomycota</taxon>
        <taxon>Pezizomycotina</taxon>
        <taxon>Sordariomycetes</taxon>
        <taxon>Xylariomycetidae</taxon>
        <taxon>Amphisphaeriales</taxon>
        <taxon>Apiosporaceae</taxon>
        <taxon>Apiospora</taxon>
    </lineage>
</organism>
<keyword evidence="14" id="KW-1185">Reference proteome</keyword>
<evidence type="ECO:0000256" key="6">
    <source>
        <dbReference type="ARBA" id="ARBA00023268"/>
    </source>
</evidence>
<dbReference type="Pfam" id="PF16197">
    <property type="entry name" value="KAsynt_C_assoc"/>
    <property type="match status" value="1"/>
</dbReference>
<dbReference type="Pfam" id="PF08659">
    <property type="entry name" value="KR"/>
    <property type="match status" value="1"/>
</dbReference>
<dbReference type="SUPFAM" id="SSF50129">
    <property type="entry name" value="GroES-like"/>
    <property type="match status" value="1"/>
</dbReference>
<feature type="region of interest" description="C-terminal hotdog fold" evidence="8">
    <location>
        <begin position="1108"/>
        <end position="1264"/>
    </location>
</feature>
<dbReference type="Pfam" id="PF13602">
    <property type="entry name" value="ADH_zinc_N_2"/>
    <property type="match status" value="1"/>
</dbReference>
<keyword evidence="7" id="KW-0012">Acyltransferase</keyword>
<dbReference type="InterPro" id="IPR020807">
    <property type="entry name" value="PKS_DH"/>
</dbReference>
<evidence type="ECO:0000259" key="12">
    <source>
        <dbReference type="PROSITE" id="PS52019"/>
    </source>
</evidence>
<dbReference type="InterPro" id="IPR049552">
    <property type="entry name" value="PKS_DH_N"/>
</dbReference>
<dbReference type="CDD" id="cd00833">
    <property type="entry name" value="PKS"/>
    <property type="match status" value="1"/>
</dbReference>
<dbReference type="Pfam" id="PF08240">
    <property type="entry name" value="ADH_N"/>
    <property type="match status" value="1"/>
</dbReference>
<feature type="region of interest" description="Disordered" evidence="9">
    <location>
        <begin position="775"/>
        <end position="795"/>
    </location>
</feature>
<keyword evidence="4" id="KW-0521">NADP</keyword>
<evidence type="ECO:0000256" key="3">
    <source>
        <dbReference type="ARBA" id="ARBA00022679"/>
    </source>
</evidence>